<dbReference type="GO" id="GO:0016740">
    <property type="term" value="F:transferase activity"/>
    <property type="evidence" value="ECO:0007669"/>
    <property type="project" value="UniProtKB-KW"/>
</dbReference>
<proteinExistence type="predicted"/>
<dbReference type="EMBL" id="JAIRBM010000024">
    <property type="protein sequence ID" value="MBZ6078936.1"/>
    <property type="molecule type" value="Genomic_DNA"/>
</dbReference>
<comment type="caution">
    <text evidence="1">The sequence shown here is derived from an EMBL/GenBank/DDBJ whole genome shotgun (WGS) entry which is preliminary data.</text>
</comment>
<gene>
    <name evidence="1" type="ORF">K9B37_22005</name>
</gene>
<evidence type="ECO:0000313" key="2">
    <source>
        <dbReference type="Proteomes" id="UP000704176"/>
    </source>
</evidence>
<reference evidence="1 2" key="1">
    <citation type="submission" date="2021-09" db="EMBL/GenBank/DDBJ databases">
        <title>The complete genome sequence of a new microorganism.</title>
        <authorList>
            <person name="Zi Z."/>
        </authorList>
    </citation>
    <scope>NUCLEOTIDE SEQUENCE [LARGE SCALE GENOMIC DNA]</scope>
    <source>
        <strain evidence="1 2">WGZ8</strain>
    </source>
</reference>
<name>A0ABS7VTN7_9HYPH</name>
<organism evidence="1 2">
    <name type="scientific">Microvirga puerhi</name>
    <dbReference type="NCBI Taxonomy" id="2876078"/>
    <lineage>
        <taxon>Bacteria</taxon>
        <taxon>Pseudomonadati</taxon>
        <taxon>Pseudomonadota</taxon>
        <taxon>Alphaproteobacteria</taxon>
        <taxon>Hyphomicrobiales</taxon>
        <taxon>Methylobacteriaceae</taxon>
        <taxon>Microvirga</taxon>
    </lineage>
</organism>
<dbReference type="Proteomes" id="UP000704176">
    <property type="component" value="Unassembled WGS sequence"/>
</dbReference>
<dbReference type="RefSeq" id="WP_224315688.1">
    <property type="nucleotide sequence ID" value="NZ_JAIRBM010000024.1"/>
</dbReference>
<evidence type="ECO:0000313" key="1">
    <source>
        <dbReference type="EMBL" id="MBZ6078936.1"/>
    </source>
</evidence>
<accession>A0ABS7VTN7</accession>
<dbReference type="InterPro" id="IPR014942">
    <property type="entry name" value="AbiEii"/>
</dbReference>
<protein>
    <submittedName>
        <fullName evidence="1">Nucleotidyl transferase AbiEii/AbiGii toxin family protein</fullName>
    </submittedName>
</protein>
<dbReference type="Pfam" id="PF08843">
    <property type="entry name" value="AbiEii"/>
    <property type="match status" value="1"/>
</dbReference>
<keyword evidence="2" id="KW-1185">Reference proteome</keyword>
<sequence>MAAWQELIRSAEALLVNAGIERREWVWGGGTMLMLRYGHRSSRDIDLFLNDLQHLSLLTPRLHDRHLHGLRDYVESPNHLRLELAAGEIDFLLVAPVFPDLKPLEMTLPGVIEGPFLAMPDKEILGQKLHYRAAGFKGRDLYDFSAVMHASPMLKHDEGLRTVAMAKRAALQHSVSTDLCRLGFEQVQDRSLSISFEEARADFLDWLDRGGPAPTRSPEPGL</sequence>
<keyword evidence="1" id="KW-0808">Transferase</keyword>